<dbReference type="RefSeq" id="XP_030849638.1">
    <property type="nucleotide sequence ID" value="XM_030993778.1"/>
</dbReference>
<dbReference type="OMA" id="NSVWTIS"/>
<dbReference type="PANTHER" id="PTHR23282">
    <property type="entry name" value="APICAL ENDOSOMAL GLYCOPROTEIN PRECURSOR"/>
    <property type="match status" value="1"/>
</dbReference>
<dbReference type="AlphaFoldDB" id="A0A7M7PDS7"/>
<dbReference type="InParanoid" id="A0A7M7PDS7"/>
<feature type="domain" description="MAM" evidence="3">
    <location>
        <begin position="290"/>
        <end position="334"/>
    </location>
</feature>
<reference evidence="4" key="2">
    <citation type="submission" date="2021-01" db="UniProtKB">
        <authorList>
            <consortium name="EnsemblMetazoa"/>
        </authorList>
    </citation>
    <scope>IDENTIFICATION</scope>
</reference>
<dbReference type="PRINTS" id="PR00020">
    <property type="entry name" value="MAMDOMAIN"/>
</dbReference>
<keyword evidence="1" id="KW-0677">Repeat</keyword>
<dbReference type="EnsemblMetazoa" id="XM_030993778">
    <property type="protein sequence ID" value="XP_030849638"/>
    <property type="gene ID" value="LOC115927651"/>
</dbReference>
<dbReference type="GO" id="GO:0016020">
    <property type="term" value="C:membrane"/>
    <property type="evidence" value="ECO:0007669"/>
    <property type="project" value="InterPro"/>
</dbReference>
<evidence type="ECO:0000313" key="4">
    <source>
        <dbReference type="EnsemblMetazoa" id="XP_030849638"/>
    </source>
</evidence>
<sequence>MYIEASSVGVGANARLLSSIFPSATGSCVSFWYHMYGSTVGELNVRVIDALSGSEDYKWRLSGQQTANPNAWLEGRFSVMNGDGMTIMIEASTGISYYGDIAIDDITVLDQICPVFPSTADPSIYETVSCDFEMSLCGWKQMTDDDYDWTRYAGTTSSASTGPTSDHTTGTGYYIYFEASSGVLGSTARVKSLMIPATPAGACLQFWIHMYGTTMGALNLYLYNTFDGTTTLVWSQSGTLRNTWIYQQVDLVSSQNYELIFESVRGSDFLSDIALDDILFDSSSLCPTQKQCTFEQDTCGWRQDTTDDGLDWIRGTGASYPTVPTDKSTSTSNGKTDAALP</sequence>
<dbReference type="PROSITE" id="PS00740">
    <property type="entry name" value="MAM_1"/>
    <property type="match status" value="1"/>
</dbReference>
<dbReference type="OrthoDB" id="412155at2759"/>
<dbReference type="PANTHER" id="PTHR23282:SF101">
    <property type="entry name" value="MAM DOMAIN-CONTAINING PROTEIN"/>
    <property type="match status" value="1"/>
</dbReference>
<proteinExistence type="predicted"/>
<dbReference type="PROSITE" id="PS50060">
    <property type="entry name" value="MAM_2"/>
    <property type="match status" value="3"/>
</dbReference>
<evidence type="ECO:0000259" key="3">
    <source>
        <dbReference type="PROSITE" id="PS50060"/>
    </source>
</evidence>
<dbReference type="SUPFAM" id="SSF49899">
    <property type="entry name" value="Concanavalin A-like lectins/glucanases"/>
    <property type="match status" value="3"/>
</dbReference>
<keyword evidence="5" id="KW-1185">Reference proteome</keyword>
<dbReference type="KEGG" id="spu:115927651"/>
<dbReference type="Proteomes" id="UP000007110">
    <property type="component" value="Unassembled WGS sequence"/>
</dbReference>
<evidence type="ECO:0000256" key="2">
    <source>
        <dbReference type="SAM" id="MobiDB-lite"/>
    </source>
</evidence>
<feature type="compositionally biased region" description="Polar residues" evidence="2">
    <location>
        <begin position="325"/>
        <end position="335"/>
    </location>
</feature>
<dbReference type="FunFam" id="2.60.120.200:FF:000128">
    <property type="entry name" value="enteropeptidase isoform X2"/>
    <property type="match status" value="1"/>
</dbReference>
<feature type="domain" description="MAM" evidence="3">
    <location>
        <begin position="128"/>
        <end position="288"/>
    </location>
</feature>
<evidence type="ECO:0000256" key="1">
    <source>
        <dbReference type="ARBA" id="ARBA00022737"/>
    </source>
</evidence>
<dbReference type="InterPro" id="IPR051560">
    <property type="entry name" value="MAM_domain-containing"/>
</dbReference>
<dbReference type="GeneID" id="115927651"/>
<protein>
    <recommendedName>
        <fullName evidence="3">MAM domain-containing protein</fullName>
    </recommendedName>
</protein>
<reference evidence="5" key="1">
    <citation type="submission" date="2015-02" db="EMBL/GenBank/DDBJ databases">
        <title>Genome sequencing for Strongylocentrotus purpuratus.</title>
        <authorList>
            <person name="Murali S."/>
            <person name="Liu Y."/>
            <person name="Vee V."/>
            <person name="English A."/>
            <person name="Wang M."/>
            <person name="Skinner E."/>
            <person name="Han Y."/>
            <person name="Muzny D.M."/>
            <person name="Worley K.C."/>
            <person name="Gibbs R.A."/>
        </authorList>
    </citation>
    <scope>NUCLEOTIDE SEQUENCE</scope>
</reference>
<dbReference type="SMART" id="SM00137">
    <property type="entry name" value="MAM"/>
    <property type="match status" value="1"/>
</dbReference>
<evidence type="ECO:0000313" key="5">
    <source>
        <dbReference type="Proteomes" id="UP000007110"/>
    </source>
</evidence>
<name>A0A7M7PDS7_STRPU</name>
<dbReference type="CDD" id="cd06263">
    <property type="entry name" value="MAM"/>
    <property type="match status" value="2"/>
</dbReference>
<dbReference type="InterPro" id="IPR013320">
    <property type="entry name" value="ConA-like_dom_sf"/>
</dbReference>
<organism evidence="4 5">
    <name type="scientific">Strongylocentrotus purpuratus</name>
    <name type="common">Purple sea urchin</name>
    <dbReference type="NCBI Taxonomy" id="7668"/>
    <lineage>
        <taxon>Eukaryota</taxon>
        <taxon>Metazoa</taxon>
        <taxon>Echinodermata</taxon>
        <taxon>Eleutherozoa</taxon>
        <taxon>Echinozoa</taxon>
        <taxon>Echinoidea</taxon>
        <taxon>Euechinoidea</taxon>
        <taxon>Echinacea</taxon>
        <taxon>Camarodonta</taxon>
        <taxon>Echinidea</taxon>
        <taxon>Strongylocentrotidae</taxon>
        <taxon>Strongylocentrotus</taxon>
    </lineage>
</organism>
<feature type="region of interest" description="Disordered" evidence="2">
    <location>
        <begin position="310"/>
        <end position="341"/>
    </location>
</feature>
<feature type="domain" description="MAM" evidence="3">
    <location>
        <begin position="1"/>
        <end position="115"/>
    </location>
</feature>
<accession>A0A7M7PDS7</accession>
<dbReference type="InterPro" id="IPR000998">
    <property type="entry name" value="MAM_dom"/>
</dbReference>
<dbReference type="Pfam" id="PF00629">
    <property type="entry name" value="MAM"/>
    <property type="match status" value="2"/>
</dbReference>
<dbReference type="Gene3D" id="2.60.120.200">
    <property type="match status" value="3"/>
</dbReference>